<dbReference type="InterPro" id="IPR039595">
    <property type="entry name" value="TE2IP/Rap1"/>
</dbReference>
<gene>
    <name evidence="4" type="ORF">H920_19072</name>
</gene>
<evidence type="ECO:0000256" key="2">
    <source>
        <dbReference type="RuleBase" id="RU367107"/>
    </source>
</evidence>
<name>A0A091CND1_FUKDA</name>
<comment type="similarity">
    <text evidence="2">Belongs to the RAP1 family.</text>
</comment>
<protein>
    <recommendedName>
        <fullName evidence="2">Telomeric repeat-binding factor 2-interacting protein 1</fullName>
        <shortName evidence="2">TERF2-interacting telomeric protein 1</shortName>
    </recommendedName>
    <alternativeName>
        <fullName evidence="2">Repressor/activator protein 1 homolog</fullName>
    </alternativeName>
</protein>
<keyword evidence="2" id="KW-0779">Telomere</keyword>
<comment type="subcellular location">
    <subcellularLocation>
        <location evidence="2">Nucleus</location>
    </subcellularLocation>
    <subcellularLocation>
        <location evidence="2">Chromosome</location>
        <location evidence="2">Telomere</location>
    </subcellularLocation>
</comment>
<sequence>MAEALDMGKDPNGPAHSSTLFVRADGSPLSFYVRLSPIKRRLSTLILHGGTVCRVQGPGAVLLAQPGKARVTSSPHSTSWTAWSATRGWSWKPIGLGAASAGEQAPESKPWASAAHRAGRLRGRG</sequence>
<dbReference type="GO" id="GO:0042162">
    <property type="term" value="F:telomeric DNA binding"/>
    <property type="evidence" value="ECO:0007669"/>
    <property type="project" value="TreeGrafter"/>
</dbReference>
<keyword evidence="1 2" id="KW-0539">Nucleus</keyword>
<evidence type="ECO:0000256" key="3">
    <source>
        <dbReference type="SAM" id="MobiDB-lite"/>
    </source>
</evidence>
<keyword evidence="2" id="KW-0805">Transcription regulation</keyword>
<evidence type="ECO:0000313" key="4">
    <source>
        <dbReference type="EMBL" id="KFO19487.1"/>
    </source>
</evidence>
<dbReference type="EMBL" id="KN125026">
    <property type="protein sequence ID" value="KFO19487.1"/>
    <property type="molecule type" value="Genomic_DNA"/>
</dbReference>
<evidence type="ECO:0000256" key="1">
    <source>
        <dbReference type="ARBA" id="ARBA00023242"/>
    </source>
</evidence>
<reference evidence="4 5" key="1">
    <citation type="submission" date="2013-11" db="EMBL/GenBank/DDBJ databases">
        <title>The Damaraland mole rat (Fukomys damarensis) genome and evolution of African mole rats.</title>
        <authorList>
            <person name="Gladyshev V.N."/>
            <person name="Fang X."/>
        </authorList>
    </citation>
    <scope>NUCLEOTIDE SEQUENCE [LARGE SCALE GENOMIC DNA]</scope>
    <source>
        <tissue evidence="4">Liver</tissue>
    </source>
</reference>
<dbReference type="GO" id="GO:0031848">
    <property type="term" value="P:protection from non-homologous end joining at telomere"/>
    <property type="evidence" value="ECO:0007669"/>
    <property type="project" value="TreeGrafter"/>
</dbReference>
<keyword evidence="5" id="KW-1185">Reference proteome</keyword>
<dbReference type="GO" id="GO:0070187">
    <property type="term" value="C:shelterin complex"/>
    <property type="evidence" value="ECO:0007669"/>
    <property type="project" value="TreeGrafter"/>
</dbReference>
<dbReference type="PANTHER" id="PTHR16466">
    <property type="entry name" value="TELOMERE REPEAT-BINDING FACTOR 2-INTERACTING PROTEIN 1"/>
    <property type="match status" value="1"/>
</dbReference>
<evidence type="ECO:0000313" key="5">
    <source>
        <dbReference type="Proteomes" id="UP000028990"/>
    </source>
</evidence>
<dbReference type="Proteomes" id="UP000028990">
    <property type="component" value="Unassembled WGS sequence"/>
</dbReference>
<accession>A0A091CND1</accession>
<proteinExistence type="inferred from homology"/>
<comment type="subunit">
    <text evidence="2">Homodimer.</text>
</comment>
<feature type="region of interest" description="Disordered" evidence="3">
    <location>
        <begin position="98"/>
        <end position="125"/>
    </location>
</feature>
<dbReference type="GO" id="GO:0006355">
    <property type="term" value="P:regulation of DNA-templated transcription"/>
    <property type="evidence" value="ECO:0007669"/>
    <property type="project" value="UniProtKB-UniRule"/>
</dbReference>
<keyword evidence="2" id="KW-0010">Activator</keyword>
<keyword evidence="2" id="KW-0158">Chromosome</keyword>
<organism evidence="4 5">
    <name type="scientific">Fukomys damarensis</name>
    <name type="common">Damaraland mole rat</name>
    <name type="synonym">Cryptomys damarensis</name>
    <dbReference type="NCBI Taxonomy" id="885580"/>
    <lineage>
        <taxon>Eukaryota</taxon>
        <taxon>Metazoa</taxon>
        <taxon>Chordata</taxon>
        <taxon>Craniata</taxon>
        <taxon>Vertebrata</taxon>
        <taxon>Euteleostomi</taxon>
        <taxon>Mammalia</taxon>
        <taxon>Eutheria</taxon>
        <taxon>Euarchontoglires</taxon>
        <taxon>Glires</taxon>
        <taxon>Rodentia</taxon>
        <taxon>Hystricomorpha</taxon>
        <taxon>Bathyergidae</taxon>
        <taxon>Fukomys</taxon>
    </lineage>
</organism>
<comment type="function">
    <text evidence="2">Acts both as a regulator of telomere function and as a transcription regulator. Involved in the regulation of telomere length and protection as a component of the shelterin complex (telosome). Does not bind DNA directly: recruited to telomeric double-stranded 5'-TTAGGG-3' repeats via its interaction with terf2. Independently of its function in telomeres, also acts as a transcription regulator: recruited to extratelomeric 5'-TTAGGG-3' sites via its association with terf2 or other factors, and regulates gene expression.</text>
</comment>
<dbReference type="AlphaFoldDB" id="A0A091CND1"/>
<keyword evidence="2" id="KW-0804">Transcription</keyword>
<dbReference type="GO" id="GO:0010833">
    <property type="term" value="P:telomere maintenance via telomere lengthening"/>
    <property type="evidence" value="ECO:0007669"/>
    <property type="project" value="UniProtKB-UniRule"/>
</dbReference>
<dbReference type="PANTHER" id="PTHR16466:SF6">
    <property type="entry name" value="TELOMERIC REPEAT-BINDING FACTOR 2-INTERACTING PROTEIN 1"/>
    <property type="match status" value="1"/>
</dbReference>